<dbReference type="GO" id="GO:0009378">
    <property type="term" value="F:four-way junction helicase activity"/>
    <property type="evidence" value="ECO:0007669"/>
    <property type="project" value="TreeGrafter"/>
</dbReference>
<evidence type="ECO:0000256" key="1">
    <source>
        <dbReference type="ARBA" id="ARBA00005446"/>
    </source>
</evidence>
<evidence type="ECO:0000256" key="3">
    <source>
        <dbReference type="ARBA" id="ARBA00023235"/>
    </source>
</evidence>
<dbReference type="STRING" id="400682.A0A1X7VVY3"/>
<dbReference type="InterPro" id="IPR001650">
    <property type="entry name" value="Helicase_C-like"/>
</dbReference>
<comment type="catalytic activity">
    <reaction evidence="4">
        <text>Couples ATP hydrolysis with the unwinding of duplex DNA by translocating in the 3'-5' direction.</text>
        <dbReference type="EC" id="5.6.2.4"/>
    </reaction>
</comment>
<dbReference type="Gene3D" id="3.40.50.300">
    <property type="entry name" value="P-loop containing nucleotide triphosphate hydrolases"/>
    <property type="match status" value="1"/>
</dbReference>
<proteinExistence type="inferred from homology"/>
<dbReference type="eggNOG" id="KOG0351">
    <property type="taxonomic scope" value="Eukaryota"/>
</dbReference>
<dbReference type="PANTHER" id="PTHR13710">
    <property type="entry name" value="DNA HELICASE RECQ FAMILY MEMBER"/>
    <property type="match status" value="1"/>
</dbReference>
<dbReference type="EnsemblMetazoa" id="Aqu2.1.44502_001">
    <property type="protein sequence ID" value="Aqu2.1.44502_001"/>
    <property type="gene ID" value="Aqu2.1.44502"/>
</dbReference>
<evidence type="ECO:0000256" key="2">
    <source>
        <dbReference type="ARBA" id="ARBA00023125"/>
    </source>
</evidence>
<dbReference type="SMART" id="SM00490">
    <property type="entry name" value="HELICc"/>
    <property type="match status" value="1"/>
</dbReference>
<evidence type="ECO:0000259" key="7">
    <source>
        <dbReference type="PROSITE" id="PS51194"/>
    </source>
</evidence>
<sequence length="151" mass="17344">MEKTFIFCRRPIDCAEFWSAFYWFLKQDMTDPPGVSLKILELRIVDYYTGRTQESVRNTILKQFSIDHSCLRVLIATVALGLGVNCSNVSRVIHFCVPEDIETYVQQIGRAGRVGSLTQCTMLFGCGVYKKFCNQYVTIIDKSDQHKELLI</sequence>
<dbReference type="AlphaFoldDB" id="A0A1X7VVY3"/>
<dbReference type="SUPFAM" id="SSF52540">
    <property type="entry name" value="P-loop containing nucleoside triphosphate hydrolases"/>
    <property type="match status" value="1"/>
</dbReference>
<dbReference type="PROSITE" id="PS51194">
    <property type="entry name" value="HELICASE_CTER"/>
    <property type="match status" value="1"/>
</dbReference>
<dbReference type="GO" id="GO:0003677">
    <property type="term" value="F:DNA binding"/>
    <property type="evidence" value="ECO:0007669"/>
    <property type="project" value="UniProtKB-KW"/>
</dbReference>
<comment type="similarity">
    <text evidence="1">Belongs to the helicase family. RecQ subfamily.</text>
</comment>
<dbReference type="PANTHER" id="PTHR13710:SF105">
    <property type="entry name" value="ATP-DEPENDENT DNA HELICASE Q1"/>
    <property type="match status" value="1"/>
</dbReference>
<dbReference type="GO" id="GO:0005694">
    <property type="term" value="C:chromosome"/>
    <property type="evidence" value="ECO:0007669"/>
    <property type="project" value="TreeGrafter"/>
</dbReference>
<evidence type="ECO:0000256" key="5">
    <source>
        <dbReference type="ARBA" id="ARBA00034808"/>
    </source>
</evidence>
<evidence type="ECO:0000256" key="6">
    <source>
        <dbReference type="ARBA" id="ARBA00044566"/>
    </source>
</evidence>
<organism evidence="8">
    <name type="scientific">Amphimedon queenslandica</name>
    <name type="common">Sponge</name>
    <dbReference type="NCBI Taxonomy" id="400682"/>
    <lineage>
        <taxon>Eukaryota</taxon>
        <taxon>Metazoa</taxon>
        <taxon>Porifera</taxon>
        <taxon>Demospongiae</taxon>
        <taxon>Heteroscleromorpha</taxon>
        <taxon>Haplosclerida</taxon>
        <taxon>Niphatidae</taxon>
        <taxon>Amphimedon</taxon>
    </lineage>
</organism>
<dbReference type="InParanoid" id="A0A1X7VVY3"/>
<dbReference type="GO" id="GO:0005737">
    <property type="term" value="C:cytoplasm"/>
    <property type="evidence" value="ECO:0007669"/>
    <property type="project" value="TreeGrafter"/>
</dbReference>
<dbReference type="Pfam" id="PF00271">
    <property type="entry name" value="Helicase_C"/>
    <property type="match status" value="1"/>
</dbReference>
<evidence type="ECO:0000313" key="8">
    <source>
        <dbReference type="EnsemblMetazoa" id="Aqu2.1.44502_001"/>
    </source>
</evidence>
<accession>A0A1X7VVY3</accession>
<evidence type="ECO:0000256" key="4">
    <source>
        <dbReference type="ARBA" id="ARBA00034617"/>
    </source>
</evidence>
<keyword evidence="3" id="KW-0413">Isomerase</keyword>
<dbReference type="EC" id="5.6.2.4" evidence="5"/>
<feature type="domain" description="Helicase C-terminal" evidence="7">
    <location>
        <begin position="1"/>
        <end position="151"/>
    </location>
</feature>
<dbReference type="GO" id="GO:0000724">
    <property type="term" value="P:double-strand break repair via homologous recombination"/>
    <property type="evidence" value="ECO:0007669"/>
    <property type="project" value="TreeGrafter"/>
</dbReference>
<name>A0A1X7VVY3_AMPQE</name>
<dbReference type="InterPro" id="IPR027417">
    <property type="entry name" value="P-loop_NTPase"/>
</dbReference>
<protein>
    <recommendedName>
        <fullName evidence="5">DNA 3'-5' helicase</fullName>
        <ecNumber evidence="5">5.6.2.4</ecNumber>
    </recommendedName>
    <alternativeName>
        <fullName evidence="6">DNA 3'-5' helicase Q1</fullName>
    </alternativeName>
</protein>
<dbReference type="GO" id="GO:0043138">
    <property type="term" value="F:3'-5' DNA helicase activity"/>
    <property type="evidence" value="ECO:0007669"/>
    <property type="project" value="UniProtKB-EC"/>
</dbReference>
<keyword evidence="2" id="KW-0238">DNA-binding</keyword>
<reference evidence="8" key="1">
    <citation type="submission" date="2017-05" db="UniProtKB">
        <authorList>
            <consortium name="EnsemblMetazoa"/>
        </authorList>
    </citation>
    <scope>IDENTIFICATION</scope>
</reference>